<dbReference type="SUPFAM" id="SSF52172">
    <property type="entry name" value="CheY-like"/>
    <property type="match status" value="1"/>
</dbReference>
<name>A9I2B7_BORPD</name>
<keyword evidence="5" id="KW-1185">Reference proteome</keyword>
<keyword evidence="1" id="KW-0597">Phosphoprotein</keyword>
<dbReference type="InterPro" id="IPR011006">
    <property type="entry name" value="CheY-like_superfamily"/>
</dbReference>
<dbReference type="Pfam" id="PF04397">
    <property type="entry name" value="LytTR"/>
    <property type="match status" value="1"/>
</dbReference>
<dbReference type="eggNOG" id="COG3279">
    <property type="taxonomic scope" value="Bacteria"/>
</dbReference>
<dbReference type="SMART" id="SM00448">
    <property type="entry name" value="REC"/>
    <property type="match status" value="1"/>
</dbReference>
<dbReference type="PROSITE" id="PS50930">
    <property type="entry name" value="HTH_LYTTR"/>
    <property type="match status" value="1"/>
</dbReference>
<dbReference type="Pfam" id="PF00072">
    <property type="entry name" value="Response_reg"/>
    <property type="match status" value="1"/>
</dbReference>
<dbReference type="GO" id="GO:0003677">
    <property type="term" value="F:DNA binding"/>
    <property type="evidence" value="ECO:0007669"/>
    <property type="project" value="InterPro"/>
</dbReference>
<dbReference type="Proteomes" id="UP000001225">
    <property type="component" value="Chromosome"/>
</dbReference>
<gene>
    <name evidence="4" type="primary">lytR</name>
    <name evidence="4" type="ordered locus">Bpet0622</name>
</gene>
<dbReference type="PROSITE" id="PS50110">
    <property type="entry name" value="RESPONSE_REGULATORY"/>
    <property type="match status" value="1"/>
</dbReference>
<feature type="modified residue" description="4-aspartylphosphate" evidence="1">
    <location>
        <position position="54"/>
    </location>
</feature>
<dbReference type="PANTHER" id="PTHR37299:SF1">
    <property type="entry name" value="STAGE 0 SPORULATION PROTEIN A HOMOLOG"/>
    <property type="match status" value="1"/>
</dbReference>
<feature type="domain" description="HTH LytTR-type" evidence="3">
    <location>
        <begin position="127"/>
        <end position="233"/>
    </location>
</feature>
<protein>
    <submittedName>
        <fullName evidence="4">Response regulator LytR</fullName>
    </submittedName>
</protein>
<sequence length="238" mass="26591">MLRVVVVDDEAPARRYLRRLIESLDGPQVVAEAACLHSAIDTINQHRPDAVFLDIELTHSTAFDVLSALSCQPQLVFVTAHAPYATRAFEVDAVDYLLKPVGIERLRQAVQRLYTRLNRSADDAAFLTVRSLRHNRLVRAQALAALVAQRDYVRLHVEQAETLLMYATLKSVLPQLGALPFAQVSRSVVVNLDQVGHVVAQSSLAAQVEFINQAPPLQLGRTAYLRLRQALDERRARQ</sequence>
<dbReference type="Gene3D" id="3.40.50.2300">
    <property type="match status" value="1"/>
</dbReference>
<dbReference type="AlphaFoldDB" id="A9I2B7"/>
<dbReference type="EMBL" id="AM902716">
    <property type="protein sequence ID" value="CAP40954.1"/>
    <property type="molecule type" value="Genomic_DNA"/>
</dbReference>
<dbReference type="SMART" id="SM00850">
    <property type="entry name" value="LytTR"/>
    <property type="match status" value="1"/>
</dbReference>
<feature type="domain" description="Response regulatory" evidence="2">
    <location>
        <begin position="3"/>
        <end position="114"/>
    </location>
</feature>
<organism evidence="4 5">
    <name type="scientific">Bordetella petrii (strain ATCC BAA-461 / DSM 12804 / CCUG 43448 / CIP 107267 / Se-1111R)</name>
    <dbReference type="NCBI Taxonomy" id="340100"/>
    <lineage>
        <taxon>Bacteria</taxon>
        <taxon>Pseudomonadati</taxon>
        <taxon>Pseudomonadota</taxon>
        <taxon>Betaproteobacteria</taxon>
        <taxon>Burkholderiales</taxon>
        <taxon>Alcaligenaceae</taxon>
        <taxon>Bordetella</taxon>
    </lineage>
</organism>
<dbReference type="InterPro" id="IPR001789">
    <property type="entry name" value="Sig_transdc_resp-reg_receiver"/>
</dbReference>
<dbReference type="STRING" id="94624.Bpet0622"/>
<dbReference type="PANTHER" id="PTHR37299">
    <property type="entry name" value="TRANSCRIPTIONAL REGULATOR-RELATED"/>
    <property type="match status" value="1"/>
</dbReference>
<reference evidence="4 5" key="1">
    <citation type="journal article" date="2008" name="BMC Genomics">
        <title>The missing link: Bordetella petrii is endowed with both the metabolic versatility of environmental bacteria and virulence traits of pathogenic Bordetellae.</title>
        <authorList>
            <person name="Gross R."/>
            <person name="Guzman C.A."/>
            <person name="Sebaihia M."/>
            <person name="Martins Dos Santos V.A."/>
            <person name="Pieper D.H."/>
            <person name="Koebnik R."/>
            <person name="Lechner M."/>
            <person name="Bartels D."/>
            <person name="Buhrmester J."/>
            <person name="Choudhuri J.V."/>
            <person name="Ebensen T."/>
            <person name="Gaigalat L."/>
            <person name="Herrmann S."/>
            <person name="Khachane A.N."/>
            <person name="Larisch C."/>
            <person name="Link S."/>
            <person name="Linke B."/>
            <person name="Meyer F."/>
            <person name="Mormann S."/>
            <person name="Nakunst D."/>
            <person name="Rueckert C."/>
            <person name="Schneiker-Bekel S."/>
            <person name="Schulze K."/>
            <person name="Vorhoelter F.J."/>
            <person name="Yevsa T."/>
            <person name="Engle J.T."/>
            <person name="Goldman W.E."/>
            <person name="Puehler A."/>
            <person name="Goebel U.B."/>
            <person name="Goesmann A."/>
            <person name="Bloecker H."/>
            <person name="Kaiser O."/>
            <person name="Martinez-Arias R."/>
        </authorList>
    </citation>
    <scope>NUCLEOTIDE SEQUENCE [LARGE SCALE GENOMIC DNA]</scope>
    <source>
        <strain evidence="5">ATCC BAA-461 / DSM 12804 / CCUG 43448 / CIP 107267 / Se-1111R</strain>
    </source>
</reference>
<dbReference type="GO" id="GO:0000156">
    <property type="term" value="F:phosphorelay response regulator activity"/>
    <property type="evidence" value="ECO:0007669"/>
    <property type="project" value="InterPro"/>
</dbReference>
<evidence type="ECO:0000259" key="3">
    <source>
        <dbReference type="PROSITE" id="PS50930"/>
    </source>
</evidence>
<accession>A9I2B7</accession>
<evidence type="ECO:0000313" key="4">
    <source>
        <dbReference type="EMBL" id="CAP40954.1"/>
    </source>
</evidence>
<dbReference type="InterPro" id="IPR007492">
    <property type="entry name" value="LytTR_DNA-bd_dom"/>
</dbReference>
<evidence type="ECO:0000313" key="5">
    <source>
        <dbReference type="Proteomes" id="UP000001225"/>
    </source>
</evidence>
<dbReference type="Gene3D" id="2.40.50.1020">
    <property type="entry name" value="LytTr DNA-binding domain"/>
    <property type="match status" value="1"/>
</dbReference>
<dbReference type="KEGG" id="bpt:Bpet0622"/>
<dbReference type="InterPro" id="IPR046947">
    <property type="entry name" value="LytR-like"/>
</dbReference>
<evidence type="ECO:0000256" key="1">
    <source>
        <dbReference type="PROSITE-ProRule" id="PRU00169"/>
    </source>
</evidence>
<evidence type="ECO:0000259" key="2">
    <source>
        <dbReference type="PROSITE" id="PS50110"/>
    </source>
</evidence>
<proteinExistence type="predicted"/>